<accession>A0A1I2EI99</accession>
<feature type="transmembrane region" description="Helical" evidence="7">
    <location>
        <begin position="46"/>
        <end position="72"/>
    </location>
</feature>
<feature type="transmembrane region" description="Helical" evidence="7">
    <location>
        <begin position="236"/>
        <end position="254"/>
    </location>
</feature>
<evidence type="ECO:0000256" key="4">
    <source>
        <dbReference type="ARBA" id="ARBA00022692"/>
    </source>
</evidence>
<sequence>MVTSTGQSVAKQPGNLLGFPGAVWLLLTGDLVAAAAVGLTQPYLVVYLHGVLGVPLALATGAVALAAVASLVGNPVAGTLIDRWGGRAVMCAGLALAATGMLLLGAGHGLVTVAVSVALTGFGWSLSMPALGTRLATLTGEHLHQRVYTLQYVLFNVGLAAGAAVGGLVVGRAGSGSPAGHPALPALWVAAALVCLVSIGLAVAAGPGPARPHREAAGTGEPPEAGYRQALADRRLLPILGAATLLSTVGYGIYNAAPSLLAVAAGDPSALAWLSVANAVTVIAGAPIAWRFADRLPARAALLCTAGLWALAWAVCVPTAAGGGLPTRTALVGAAVLTGAGELLFAGALPTLVNAIAPDEIRGRYNALSTLSLTVGMAAGPLLTSVAAAVSGTVPLLCAAVALAAGAALLVRLRAPAPEESS</sequence>
<keyword evidence="10" id="KW-1185">Reference proteome</keyword>
<dbReference type="AlphaFoldDB" id="A0A1I2EI99"/>
<gene>
    <name evidence="9" type="ORF">SAMN05421541_104470</name>
</gene>
<dbReference type="InterPro" id="IPR020846">
    <property type="entry name" value="MFS_dom"/>
</dbReference>
<keyword evidence="6 7" id="KW-0472">Membrane</keyword>
<evidence type="ECO:0000256" key="1">
    <source>
        <dbReference type="ARBA" id="ARBA00004651"/>
    </source>
</evidence>
<dbReference type="Gene3D" id="1.20.1250.20">
    <property type="entry name" value="MFS general substrate transporter like domains"/>
    <property type="match status" value="1"/>
</dbReference>
<reference evidence="9 10" key="1">
    <citation type="submission" date="2016-10" db="EMBL/GenBank/DDBJ databases">
        <authorList>
            <person name="de Groot N.N."/>
        </authorList>
    </citation>
    <scope>NUCLEOTIDE SEQUENCE [LARGE SCALE GENOMIC DNA]</scope>
    <source>
        <strain evidence="9 10">DSM 43019</strain>
    </source>
</reference>
<dbReference type="OrthoDB" id="4109786at2"/>
<feature type="transmembrane region" description="Helical" evidence="7">
    <location>
        <begin position="365"/>
        <end position="388"/>
    </location>
</feature>
<dbReference type="EMBL" id="FONV01000004">
    <property type="protein sequence ID" value="SFE92256.1"/>
    <property type="molecule type" value="Genomic_DNA"/>
</dbReference>
<feature type="transmembrane region" description="Helical" evidence="7">
    <location>
        <begin position="394"/>
        <end position="413"/>
    </location>
</feature>
<dbReference type="PANTHER" id="PTHR23517:SF2">
    <property type="entry name" value="MULTIDRUG RESISTANCE PROTEIN MDTH"/>
    <property type="match status" value="1"/>
</dbReference>
<evidence type="ECO:0000256" key="2">
    <source>
        <dbReference type="ARBA" id="ARBA00022448"/>
    </source>
</evidence>
<feature type="transmembrane region" description="Helical" evidence="7">
    <location>
        <begin position="21"/>
        <end position="40"/>
    </location>
</feature>
<dbReference type="GO" id="GO:0022857">
    <property type="term" value="F:transmembrane transporter activity"/>
    <property type="evidence" value="ECO:0007669"/>
    <property type="project" value="InterPro"/>
</dbReference>
<evidence type="ECO:0000256" key="7">
    <source>
        <dbReference type="SAM" id="Phobius"/>
    </source>
</evidence>
<keyword evidence="3" id="KW-1003">Cell membrane</keyword>
<evidence type="ECO:0000313" key="9">
    <source>
        <dbReference type="EMBL" id="SFE92256.1"/>
    </source>
</evidence>
<keyword evidence="4 7" id="KW-0812">Transmembrane</keyword>
<dbReference type="Pfam" id="PF07690">
    <property type="entry name" value="MFS_1"/>
    <property type="match status" value="1"/>
</dbReference>
<protein>
    <submittedName>
        <fullName evidence="9">Na+/melibiose symporter</fullName>
    </submittedName>
</protein>
<dbReference type="GO" id="GO:0005886">
    <property type="term" value="C:plasma membrane"/>
    <property type="evidence" value="ECO:0007669"/>
    <property type="project" value="UniProtKB-SubCell"/>
</dbReference>
<dbReference type="RefSeq" id="WP_093613304.1">
    <property type="nucleotide sequence ID" value="NZ_BOMT01000028.1"/>
</dbReference>
<dbReference type="InterPro" id="IPR050171">
    <property type="entry name" value="MFS_Transporters"/>
</dbReference>
<feature type="transmembrane region" description="Helical" evidence="7">
    <location>
        <begin position="270"/>
        <end position="290"/>
    </location>
</feature>
<feature type="domain" description="Major facilitator superfamily (MFS) profile" evidence="8">
    <location>
        <begin position="236"/>
        <end position="422"/>
    </location>
</feature>
<evidence type="ECO:0000259" key="8">
    <source>
        <dbReference type="PROSITE" id="PS50850"/>
    </source>
</evidence>
<evidence type="ECO:0000256" key="3">
    <source>
        <dbReference type="ARBA" id="ARBA00022475"/>
    </source>
</evidence>
<dbReference type="InterPro" id="IPR011701">
    <property type="entry name" value="MFS"/>
</dbReference>
<evidence type="ECO:0000256" key="6">
    <source>
        <dbReference type="ARBA" id="ARBA00023136"/>
    </source>
</evidence>
<feature type="transmembrane region" description="Helical" evidence="7">
    <location>
        <begin position="302"/>
        <end position="325"/>
    </location>
</feature>
<evidence type="ECO:0000256" key="5">
    <source>
        <dbReference type="ARBA" id="ARBA00022989"/>
    </source>
</evidence>
<dbReference type="InterPro" id="IPR036259">
    <property type="entry name" value="MFS_trans_sf"/>
</dbReference>
<organism evidence="9 10">
    <name type="scientific">Actinoplanes philippinensis</name>
    <dbReference type="NCBI Taxonomy" id="35752"/>
    <lineage>
        <taxon>Bacteria</taxon>
        <taxon>Bacillati</taxon>
        <taxon>Actinomycetota</taxon>
        <taxon>Actinomycetes</taxon>
        <taxon>Micromonosporales</taxon>
        <taxon>Micromonosporaceae</taxon>
        <taxon>Actinoplanes</taxon>
    </lineage>
</organism>
<keyword evidence="2" id="KW-0813">Transport</keyword>
<dbReference type="PROSITE" id="PS50850">
    <property type="entry name" value="MFS"/>
    <property type="match status" value="1"/>
</dbReference>
<keyword evidence="5 7" id="KW-1133">Transmembrane helix</keyword>
<dbReference type="Proteomes" id="UP000199645">
    <property type="component" value="Unassembled WGS sequence"/>
</dbReference>
<dbReference type="SUPFAM" id="SSF103473">
    <property type="entry name" value="MFS general substrate transporter"/>
    <property type="match status" value="1"/>
</dbReference>
<proteinExistence type="predicted"/>
<dbReference type="PANTHER" id="PTHR23517">
    <property type="entry name" value="RESISTANCE PROTEIN MDTM, PUTATIVE-RELATED-RELATED"/>
    <property type="match status" value="1"/>
</dbReference>
<evidence type="ECO:0000313" key="10">
    <source>
        <dbReference type="Proteomes" id="UP000199645"/>
    </source>
</evidence>
<feature type="transmembrane region" description="Helical" evidence="7">
    <location>
        <begin position="84"/>
        <end position="104"/>
    </location>
</feature>
<name>A0A1I2EI99_9ACTN</name>
<comment type="subcellular location">
    <subcellularLocation>
        <location evidence="1">Cell membrane</location>
        <topology evidence="1">Multi-pass membrane protein</topology>
    </subcellularLocation>
</comment>
<feature type="transmembrane region" description="Helical" evidence="7">
    <location>
        <begin position="186"/>
        <end position="205"/>
    </location>
</feature>
<feature type="transmembrane region" description="Helical" evidence="7">
    <location>
        <begin position="152"/>
        <end position="174"/>
    </location>
</feature>
<feature type="transmembrane region" description="Helical" evidence="7">
    <location>
        <begin position="110"/>
        <end position="131"/>
    </location>
</feature>
<dbReference type="STRING" id="35752.SAMN05421541_104470"/>
<feature type="transmembrane region" description="Helical" evidence="7">
    <location>
        <begin position="331"/>
        <end position="353"/>
    </location>
</feature>